<dbReference type="PROSITE" id="PS51175">
    <property type="entry name" value="CBM6"/>
    <property type="match status" value="1"/>
</dbReference>
<dbReference type="STRING" id="310780.SAMN05216267_100176"/>
<dbReference type="Proteomes" id="UP000181951">
    <property type="component" value="Unassembled WGS sequence"/>
</dbReference>
<dbReference type="EMBL" id="FODD01000001">
    <property type="protein sequence ID" value="SEN05802.1"/>
    <property type="molecule type" value="Genomic_DNA"/>
</dbReference>
<dbReference type="InterPro" id="IPR005084">
    <property type="entry name" value="CBM6"/>
</dbReference>
<feature type="transmembrane region" description="Helical" evidence="2">
    <location>
        <begin position="141"/>
        <end position="160"/>
    </location>
</feature>
<dbReference type="Gene3D" id="2.60.120.260">
    <property type="entry name" value="Galactose-binding domain-like"/>
    <property type="match status" value="1"/>
</dbReference>
<keyword evidence="2" id="KW-0812">Transmembrane</keyword>
<feature type="compositionally biased region" description="Low complexity" evidence="1">
    <location>
        <begin position="60"/>
        <end position="117"/>
    </location>
</feature>
<dbReference type="GO" id="GO:0030246">
    <property type="term" value="F:carbohydrate binding"/>
    <property type="evidence" value="ECO:0007669"/>
    <property type="project" value="InterPro"/>
</dbReference>
<accession>A0A1H8DEV1</accession>
<name>A0A1H8DEV1_9ACTN</name>
<dbReference type="InterPro" id="IPR008979">
    <property type="entry name" value="Galactose-bd-like_sf"/>
</dbReference>
<dbReference type="OrthoDB" id="190883at2"/>
<evidence type="ECO:0000313" key="4">
    <source>
        <dbReference type="EMBL" id="SEN05802.1"/>
    </source>
</evidence>
<evidence type="ECO:0000256" key="1">
    <source>
        <dbReference type="SAM" id="MobiDB-lite"/>
    </source>
</evidence>
<feature type="region of interest" description="Disordered" evidence="1">
    <location>
        <begin position="163"/>
        <end position="204"/>
    </location>
</feature>
<gene>
    <name evidence="4" type="ORF">SAMN05216267_100176</name>
</gene>
<evidence type="ECO:0000256" key="2">
    <source>
        <dbReference type="SAM" id="Phobius"/>
    </source>
</evidence>
<feature type="domain" description="CBM6" evidence="3">
    <location>
        <begin position="201"/>
        <end position="333"/>
    </location>
</feature>
<organism evidence="4 5">
    <name type="scientific">Actinacidiphila rubida</name>
    <dbReference type="NCBI Taxonomy" id="310780"/>
    <lineage>
        <taxon>Bacteria</taxon>
        <taxon>Bacillati</taxon>
        <taxon>Actinomycetota</taxon>
        <taxon>Actinomycetes</taxon>
        <taxon>Kitasatosporales</taxon>
        <taxon>Streptomycetaceae</taxon>
        <taxon>Actinacidiphila</taxon>
    </lineage>
</organism>
<feature type="compositionally biased region" description="Low complexity" evidence="1">
    <location>
        <begin position="26"/>
        <end position="40"/>
    </location>
</feature>
<keyword evidence="2" id="KW-0472">Membrane</keyword>
<dbReference type="AlphaFoldDB" id="A0A1H8DEV1"/>
<evidence type="ECO:0000313" key="5">
    <source>
        <dbReference type="Proteomes" id="UP000181951"/>
    </source>
</evidence>
<reference evidence="4 5" key="1">
    <citation type="submission" date="2016-10" db="EMBL/GenBank/DDBJ databases">
        <authorList>
            <person name="de Groot N.N."/>
        </authorList>
    </citation>
    <scope>NUCLEOTIDE SEQUENCE [LARGE SCALE GENOMIC DNA]</scope>
    <source>
        <strain evidence="4 5">CGMCC 4.2026</strain>
    </source>
</reference>
<dbReference type="RefSeq" id="WP_069465657.1">
    <property type="nucleotide sequence ID" value="NZ_FODD01000001.1"/>
</dbReference>
<feature type="region of interest" description="Disordered" evidence="1">
    <location>
        <begin position="1"/>
        <end position="137"/>
    </location>
</feature>
<keyword evidence="2" id="KW-1133">Transmembrane helix</keyword>
<sequence length="339" mass="35391">MTAGHEGTPESDDPFAYLYRSEGGEQADPAAAQPRPANQPRTSYNQVQRVGERRSPQQPPQATGGYGYPPQQYGNGATQATQQYGQQQYGQQQYGNGATQQYQQQPYGGQQTYEGQPSDGGPGGRRGGHGGDGDGPNRKGLLIGAVAVVAAVAIGIAFAMTNGSGDKGDNAGAGRTTPPVATSAPTTDPTPSATPSDFDSGKVDASTLTLAGGAKQSTQWPGADAANGTYVDGMGAPGASVLWNVTVPEDGAYTFFISYGNAGADANLALAVNAKPRTDMVNLRNYGSYTDWSKAWDNHTYSWVDLKKGANTLSLTCLPTKNCGVNIDQVWLKQGQVKK</sequence>
<keyword evidence="5" id="KW-1185">Reference proteome</keyword>
<evidence type="ECO:0000259" key="3">
    <source>
        <dbReference type="PROSITE" id="PS51175"/>
    </source>
</evidence>
<dbReference type="SUPFAM" id="SSF49785">
    <property type="entry name" value="Galactose-binding domain-like"/>
    <property type="match status" value="1"/>
</dbReference>
<feature type="compositionally biased region" description="Low complexity" evidence="1">
    <location>
        <begin position="176"/>
        <end position="196"/>
    </location>
</feature>
<proteinExistence type="predicted"/>
<protein>
    <submittedName>
        <fullName evidence="4">Carbohydrate binding module (Family 6)</fullName>
    </submittedName>
</protein>